<dbReference type="Proteomes" id="UP000266183">
    <property type="component" value="Chromosome"/>
</dbReference>
<sequence length="227" mass="25721">MARRTETITSFYDAIAGQYDAFLTDHDAKARKVIAQVFKETVPRGVVLDFGGGTGLDLPWLQEHYSTVLFLEPSLKMRGEARKKMTSSEHVRFVDQDTDFTEWSEQRLPFPEKVDGILANFAVLNCIENMPAFFEKLALVTSRQCHLVAALLDPHVNHILKKNSVFSALRILVSDTLTIHHQREGVLHKTFVHTLRKLKNASSPYFDMLSSTAIPSSDFVLVIFARK</sequence>
<dbReference type="Pfam" id="PF13489">
    <property type="entry name" value="Methyltransf_23"/>
    <property type="match status" value="1"/>
</dbReference>
<dbReference type="CDD" id="cd02440">
    <property type="entry name" value="AdoMet_MTases"/>
    <property type="match status" value="1"/>
</dbReference>
<reference evidence="2" key="1">
    <citation type="submission" date="2018-09" db="EMBL/GenBank/DDBJ databases">
        <title>Chryseolinea sp. KIS68-18 isolated from soil.</title>
        <authorList>
            <person name="Weon H.-Y."/>
            <person name="Kwon S.-W."/>
            <person name="Lee S.A."/>
        </authorList>
    </citation>
    <scope>NUCLEOTIDE SEQUENCE [LARGE SCALE GENOMIC DNA]</scope>
    <source>
        <strain evidence="2">KIS68-18</strain>
    </source>
</reference>
<dbReference type="KEGG" id="chk:D4L85_11500"/>
<accession>A0A385SJN8</accession>
<dbReference type="GO" id="GO:0008168">
    <property type="term" value="F:methyltransferase activity"/>
    <property type="evidence" value="ECO:0007669"/>
    <property type="project" value="UniProtKB-KW"/>
</dbReference>
<organism evidence="1 2">
    <name type="scientific">Chryseolinea soli</name>
    <dbReference type="NCBI Taxonomy" id="2321403"/>
    <lineage>
        <taxon>Bacteria</taxon>
        <taxon>Pseudomonadati</taxon>
        <taxon>Bacteroidota</taxon>
        <taxon>Cytophagia</taxon>
        <taxon>Cytophagales</taxon>
        <taxon>Fulvivirgaceae</taxon>
        <taxon>Chryseolinea</taxon>
    </lineage>
</organism>
<evidence type="ECO:0000313" key="2">
    <source>
        <dbReference type="Proteomes" id="UP000266183"/>
    </source>
</evidence>
<dbReference type="EMBL" id="CP032382">
    <property type="protein sequence ID" value="AYB31164.1"/>
    <property type="molecule type" value="Genomic_DNA"/>
</dbReference>
<dbReference type="GO" id="GO:0032259">
    <property type="term" value="P:methylation"/>
    <property type="evidence" value="ECO:0007669"/>
    <property type="project" value="UniProtKB-KW"/>
</dbReference>
<dbReference type="AlphaFoldDB" id="A0A385SJN8"/>
<proteinExistence type="predicted"/>
<keyword evidence="1" id="KW-0489">Methyltransferase</keyword>
<dbReference type="OrthoDB" id="1524727at2"/>
<gene>
    <name evidence="1" type="ORF">D4L85_11500</name>
</gene>
<evidence type="ECO:0000313" key="1">
    <source>
        <dbReference type="EMBL" id="AYB31164.1"/>
    </source>
</evidence>
<dbReference type="InterPro" id="IPR029063">
    <property type="entry name" value="SAM-dependent_MTases_sf"/>
</dbReference>
<name>A0A385SJN8_9BACT</name>
<keyword evidence="1" id="KW-0808">Transferase</keyword>
<dbReference type="RefSeq" id="WP_119754446.1">
    <property type="nucleotide sequence ID" value="NZ_CP032382.1"/>
</dbReference>
<dbReference type="SUPFAM" id="SSF53335">
    <property type="entry name" value="S-adenosyl-L-methionine-dependent methyltransferases"/>
    <property type="match status" value="1"/>
</dbReference>
<keyword evidence="2" id="KW-1185">Reference proteome</keyword>
<protein>
    <submittedName>
        <fullName evidence="1">Class I SAM-dependent methyltransferase</fullName>
    </submittedName>
</protein>
<dbReference type="Gene3D" id="3.40.50.150">
    <property type="entry name" value="Vaccinia Virus protein VP39"/>
    <property type="match status" value="1"/>
</dbReference>